<dbReference type="AlphaFoldDB" id="A0A0B7FW33"/>
<dbReference type="EMBL" id="LN679161">
    <property type="protein sequence ID" value="CEL62151.1"/>
    <property type="molecule type" value="Genomic_DNA"/>
</dbReference>
<dbReference type="GO" id="GO:0019478">
    <property type="term" value="P:D-amino acid catabolic process"/>
    <property type="evidence" value="ECO:0007669"/>
    <property type="project" value="TreeGrafter"/>
</dbReference>
<dbReference type="Gene3D" id="3.30.9.10">
    <property type="entry name" value="D-Amino Acid Oxidase, subunit A, domain 2"/>
    <property type="match status" value="1"/>
</dbReference>
<dbReference type="SUPFAM" id="SSF51971">
    <property type="entry name" value="Nucleotide-binding domain"/>
    <property type="match status" value="1"/>
</dbReference>
<dbReference type="GO" id="GO:0071949">
    <property type="term" value="F:FAD binding"/>
    <property type="evidence" value="ECO:0007669"/>
    <property type="project" value="InterPro"/>
</dbReference>
<dbReference type="PANTHER" id="PTHR11530">
    <property type="entry name" value="D-AMINO ACID OXIDASE"/>
    <property type="match status" value="1"/>
</dbReference>
<evidence type="ECO:0000256" key="2">
    <source>
        <dbReference type="ARBA" id="ARBA00006730"/>
    </source>
</evidence>
<comment type="similarity">
    <text evidence="2">Belongs to the DAMOX/DASOX family.</text>
</comment>
<dbReference type="Proteomes" id="UP000059188">
    <property type="component" value="Unassembled WGS sequence"/>
</dbReference>
<evidence type="ECO:0000256" key="6">
    <source>
        <dbReference type="PIRSR" id="PIRSR000189-1"/>
    </source>
</evidence>
<comment type="cofactor">
    <cofactor evidence="1 6">
        <name>FAD</name>
        <dbReference type="ChEBI" id="CHEBI:57692"/>
    </cofactor>
</comment>
<feature type="binding site" evidence="6">
    <location>
        <position position="160"/>
    </location>
    <ligand>
        <name>FAD</name>
        <dbReference type="ChEBI" id="CHEBI:57692"/>
    </ligand>
</feature>
<evidence type="ECO:0000256" key="3">
    <source>
        <dbReference type="ARBA" id="ARBA00022630"/>
    </source>
</evidence>
<sequence length="356" mass="38430">MSQVVVIGAGVVGLSTAIRIQELGHTVTIIAEHLPGDQKSIGFTSPWAGAHHVSLAGGDKRQQEMDRETFKVMWKMSEPNDPAERCFMRIPQQEHLCGTKELYQGLEVMPEFRELNAPELTQGADSGMAFNTVTIDTPVYLPYLLSTFLGKGGGVVRAKVMHVSQVAQGAFTSAKPDAIVVCAGIGARSLGGIEDKDVYPIRGQVVLIRAPWVRFGRTKSETDGTWTYIIPRRSGDVILGGTKGANDWYPSARPETTDDIISRTLALAPEIAPASSREGGKKPTVDDVKGIMIESGCGFRPAREGGIRLETGSVEWDDEGVKKQTPLVFNYGHGGYGYQSSWGSAKLAVDLLKGVL</sequence>
<keyword evidence="4 6" id="KW-0274">FAD</keyword>
<evidence type="ECO:0000313" key="9">
    <source>
        <dbReference type="Proteomes" id="UP000059188"/>
    </source>
</evidence>
<evidence type="ECO:0000313" key="8">
    <source>
        <dbReference type="EMBL" id="CEL62151.1"/>
    </source>
</evidence>
<feature type="binding site" evidence="6">
    <location>
        <position position="228"/>
    </location>
    <ligand>
        <name>D-serine</name>
        <dbReference type="ChEBI" id="CHEBI:35247"/>
    </ligand>
</feature>
<dbReference type="OrthoDB" id="2015447at2759"/>
<dbReference type="GO" id="GO:0005737">
    <property type="term" value="C:cytoplasm"/>
    <property type="evidence" value="ECO:0007669"/>
    <property type="project" value="TreeGrafter"/>
</dbReference>
<protein>
    <recommendedName>
        <fullName evidence="7">FAD dependent oxidoreductase domain-containing protein</fullName>
    </recommendedName>
</protein>
<dbReference type="InterPro" id="IPR023209">
    <property type="entry name" value="DAO"/>
</dbReference>
<evidence type="ECO:0000256" key="5">
    <source>
        <dbReference type="ARBA" id="ARBA00023002"/>
    </source>
</evidence>
<name>A0A0B7FW33_THACB</name>
<dbReference type="PIRSF" id="PIRSF000189">
    <property type="entry name" value="D-aa_oxidase"/>
    <property type="match status" value="1"/>
</dbReference>
<keyword evidence="3" id="KW-0285">Flavoprotein</keyword>
<reference evidence="8 9" key="1">
    <citation type="submission" date="2014-11" db="EMBL/GenBank/DDBJ databases">
        <authorList>
            <person name="Wibberg Daniel"/>
        </authorList>
    </citation>
    <scope>NUCLEOTIDE SEQUENCE [LARGE SCALE GENOMIC DNA]</scope>
    <source>
        <strain evidence="8">Rhizoctonia solani AG1-IB 7/3/14</strain>
    </source>
</reference>
<feature type="binding site" evidence="6">
    <location>
        <position position="300"/>
    </location>
    <ligand>
        <name>D-dopa</name>
        <dbReference type="ChEBI" id="CHEBI:149689"/>
    </ligand>
</feature>
<evidence type="ECO:0000259" key="7">
    <source>
        <dbReference type="Pfam" id="PF01266"/>
    </source>
</evidence>
<dbReference type="InterPro" id="IPR006076">
    <property type="entry name" value="FAD-dep_OxRdtase"/>
</dbReference>
<dbReference type="Pfam" id="PF01266">
    <property type="entry name" value="DAO"/>
    <property type="match status" value="1"/>
</dbReference>
<feature type="binding site" evidence="6">
    <location>
        <begin position="44"/>
        <end position="45"/>
    </location>
    <ligand>
        <name>FAD</name>
        <dbReference type="ChEBI" id="CHEBI:57692"/>
    </ligand>
</feature>
<accession>A0A0B7FW33</accession>
<dbReference type="SUPFAM" id="SSF54373">
    <property type="entry name" value="FAD-linked reductases, C-terminal domain"/>
    <property type="match status" value="1"/>
</dbReference>
<gene>
    <name evidence="8" type="ORF">RSOLAG1IB_10246</name>
</gene>
<dbReference type="STRING" id="1108050.A0A0B7FW33"/>
<organism evidence="8 9">
    <name type="scientific">Thanatephorus cucumeris (strain AG1-IB / isolate 7/3/14)</name>
    <name type="common">Lettuce bottom rot fungus</name>
    <name type="synonym">Rhizoctonia solani</name>
    <dbReference type="NCBI Taxonomy" id="1108050"/>
    <lineage>
        <taxon>Eukaryota</taxon>
        <taxon>Fungi</taxon>
        <taxon>Dikarya</taxon>
        <taxon>Basidiomycota</taxon>
        <taxon>Agaricomycotina</taxon>
        <taxon>Agaricomycetes</taxon>
        <taxon>Cantharellales</taxon>
        <taxon>Ceratobasidiaceae</taxon>
        <taxon>Rhizoctonia</taxon>
        <taxon>Rhizoctonia solani AG-1</taxon>
    </lineage>
</organism>
<dbReference type="PANTHER" id="PTHR11530:SF11">
    <property type="entry name" value="D-ASPARTATE OXIDASE"/>
    <property type="match status" value="1"/>
</dbReference>
<evidence type="ECO:0000256" key="1">
    <source>
        <dbReference type="ARBA" id="ARBA00001974"/>
    </source>
</evidence>
<keyword evidence="5" id="KW-0560">Oxidoreductase</keyword>
<evidence type="ECO:0000256" key="4">
    <source>
        <dbReference type="ARBA" id="ARBA00022827"/>
    </source>
</evidence>
<dbReference type="GO" id="GO:0003884">
    <property type="term" value="F:D-amino-acid oxidase activity"/>
    <property type="evidence" value="ECO:0007669"/>
    <property type="project" value="InterPro"/>
</dbReference>
<dbReference type="Gene3D" id="3.40.50.720">
    <property type="entry name" value="NAD(P)-binding Rossmann-like Domain"/>
    <property type="match status" value="1"/>
</dbReference>
<feature type="domain" description="FAD dependent oxidoreductase" evidence="7">
    <location>
        <begin position="4"/>
        <end position="351"/>
    </location>
</feature>
<proteinExistence type="inferred from homology"/>
<keyword evidence="9" id="KW-1185">Reference proteome</keyword>
<feature type="binding site" evidence="6">
    <location>
        <position position="335"/>
    </location>
    <ligand>
        <name>D-dopa</name>
        <dbReference type="ChEBI" id="CHEBI:149689"/>
    </ligand>
</feature>